<dbReference type="AlphaFoldDB" id="A0AAE0LCR7"/>
<feature type="compositionally biased region" description="Polar residues" evidence="8">
    <location>
        <begin position="250"/>
        <end position="262"/>
    </location>
</feature>
<keyword evidence="11" id="KW-1185">Reference proteome</keyword>
<feature type="coiled-coil region" evidence="7">
    <location>
        <begin position="296"/>
        <end position="376"/>
    </location>
</feature>
<feature type="compositionally biased region" description="Polar residues" evidence="8">
    <location>
        <begin position="277"/>
        <end position="286"/>
    </location>
</feature>
<dbReference type="PANTHER" id="PTHR13815">
    <property type="entry name" value="GOLGIN-84"/>
    <property type="match status" value="1"/>
</dbReference>
<dbReference type="Pfam" id="PF09787">
    <property type="entry name" value="Golgin_A5"/>
    <property type="match status" value="1"/>
</dbReference>
<keyword evidence="3 9" id="KW-1133">Transmembrane helix</keyword>
<evidence type="ECO:0000256" key="7">
    <source>
        <dbReference type="SAM" id="Coils"/>
    </source>
</evidence>
<feature type="coiled-coil region" evidence="7">
    <location>
        <begin position="406"/>
        <end position="493"/>
    </location>
</feature>
<evidence type="ECO:0000313" key="10">
    <source>
        <dbReference type="EMBL" id="KAK3280443.1"/>
    </source>
</evidence>
<accession>A0AAE0LCR7</accession>
<evidence type="ECO:0000256" key="1">
    <source>
        <dbReference type="ARBA" id="ARBA00004194"/>
    </source>
</evidence>
<gene>
    <name evidence="10" type="ORF">CYMTET_11718</name>
</gene>
<feature type="transmembrane region" description="Helical" evidence="9">
    <location>
        <begin position="677"/>
        <end position="697"/>
    </location>
</feature>
<proteinExistence type="predicted"/>
<feature type="compositionally biased region" description="Basic and acidic residues" evidence="8">
    <location>
        <begin position="72"/>
        <end position="93"/>
    </location>
</feature>
<dbReference type="Proteomes" id="UP001190700">
    <property type="component" value="Unassembled WGS sequence"/>
</dbReference>
<feature type="region of interest" description="Disordered" evidence="8">
    <location>
        <begin position="203"/>
        <end position="288"/>
    </location>
</feature>
<comment type="subcellular location">
    <subcellularLocation>
        <location evidence="1">Golgi apparatus membrane</location>
        <topology evidence="1">Single-pass membrane protein</topology>
    </subcellularLocation>
</comment>
<evidence type="ECO:0000256" key="8">
    <source>
        <dbReference type="SAM" id="MobiDB-lite"/>
    </source>
</evidence>
<evidence type="ECO:0000313" key="11">
    <source>
        <dbReference type="Proteomes" id="UP001190700"/>
    </source>
</evidence>
<evidence type="ECO:0008006" key="12">
    <source>
        <dbReference type="Google" id="ProtNLM"/>
    </source>
</evidence>
<comment type="caution">
    <text evidence="10">The sequence shown here is derived from an EMBL/GenBank/DDBJ whole genome shotgun (WGS) entry which is preliminary data.</text>
</comment>
<dbReference type="GO" id="GO:0031985">
    <property type="term" value="C:Golgi cisterna"/>
    <property type="evidence" value="ECO:0007669"/>
    <property type="project" value="TreeGrafter"/>
</dbReference>
<dbReference type="InterPro" id="IPR019177">
    <property type="entry name" value="Golgin_subfamily_A_member_5"/>
</dbReference>
<keyword evidence="2 9" id="KW-0812">Transmembrane</keyword>
<keyword evidence="4" id="KW-0333">Golgi apparatus</keyword>
<dbReference type="EMBL" id="LGRX02004393">
    <property type="protein sequence ID" value="KAK3280443.1"/>
    <property type="molecule type" value="Genomic_DNA"/>
</dbReference>
<evidence type="ECO:0000256" key="4">
    <source>
        <dbReference type="ARBA" id="ARBA00023034"/>
    </source>
</evidence>
<dbReference type="GO" id="GO:0000301">
    <property type="term" value="P:retrograde transport, vesicle recycling within Golgi"/>
    <property type="evidence" value="ECO:0007669"/>
    <property type="project" value="TreeGrafter"/>
</dbReference>
<dbReference type="GO" id="GO:0000139">
    <property type="term" value="C:Golgi membrane"/>
    <property type="evidence" value="ECO:0007669"/>
    <property type="project" value="UniProtKB-SubCell"/>
</dbReference>
<evidence type="ECO:0000256" key="9">
    <source>
        <dbReference type="SAM" id="Phobius"/>
    </source>
</evidence>
<evidence type="ECO:0000256" key="3">
    <source>
        <dbReference type="ARBA" id="ARBA00022989"/>
    </source>
</evidence>
<dbReference type="GO" id="GO:0007030">
    <property type="term" value="P:Golgi organization"/>
    <property type="evidence" value="ECO:0007669"/>
    <property type="project" value="InterPro"/>
</dbReference>
<feature type="compositionally biased region" description="Basic and acidic residues" evidence="8">
    <location>
        <begin position="10"/>
        <end position="23"/>
    </location>
</feature>
<feature type="region of interest" description="Disordered" evidence="8">
    <location>
        <begin position="151"/>
        <end position="176"/>
    </location>
</feature>
<sequence>MAQWLQSQWKKAEEALESVDRTAKQHMPNEASSGESSRPQRTSRSTRPATGKALPKAEVHSIVRRASPPEQTQKDIDEKSDSSSKVVGEKIQDEFDEFLNDTTSPVKPAANAPAKQTQGSAAAKRRVPEARKGITAAKSTVVDAAAVTPRGSAWTKEPTTGYSADASEVDQEPDAAQEAQFMPDADLITNAIVAESRQGEVETLANTIFEAEPETEPSGLSEKSTEKPAPASPERSVVVDANEPFESRTESQSPASNGPTSKARTDLATELEEARQLTKSAPSAGNSKDARLARICDKLSKRLAEFKAENSQLEELLEEERCRASGGIGAASQLEDELAHAQAALSRTQAEAQNLLAEKEQEIKEMHQRLEASQRAASLAEGRLTALVDENEQLRSSQNTSKDVAVAQIQEELAIAERHLAEEQEVRKAERRAMEARENVLQATIADSAEVVANMQRLLDEKTERVSEMDRKLAAAETEVERMAQDKVDLESRLWREQQRANANSEDALQAQLAEVHTEAQQVRLALQEAEAGRNAALLEVQKLQVEVDVTRRETAESATRSQGDLEKRLREVTELLYQKQAQLERLTAEKSVQHLKLERELSSVNHKLQEASTARNRAAAISAINGEDDVVPINTLGPAYERLANNKNLGGAIRHGAQFLDIAASALGSALRKQPIFRIMVFVYILSVHLFLSFLIQRLQRQAEIAEGNMTNNSPFDG</sequence>
<feature type="compositionally biased region" description="Basic and acidic residues" evidence="8">
    <location>
        <begin position="263"/>
        <end position="276"/>
    </location>
</feature>
<feature type="coiled-coil region" evidence="7">
    <location>
        <begin position="527"/>
        <end position="615"/>
    </location>
</feature>
<organism evidence="10 11">
    <name type="scientific">Cymbomonas tetramitiformis</name>
    <dbReference type="NCBI Taxonomy" id="36881"/>
    <lineage>
        <taxon>Eukaryota</taxon>
        <taxon>Viridiplantae</taxon>
        <taxon>Chlorophyta</taxon>
        <taxon>Pyramimonadophyceae</taxon>
        <taxon>Pyramimonadales</taxon>
        <taxon>Pyramimonadaceae</taxon>
        <taxon>Cymbomonas</taxon>
    </lineage>
</organism>
<evidence type="ECO:0000256" key="6">
    <source>
        <dbReference type="ARBA" id="ARBA00023136"/>
    </source>
</evidence>
<feature type="compositionally biased region" description="Low complexity" evidence="8">
    <location>
        <begin position="36"/>
        <end position="48"/>
    </location>
</feature>
<name>A0AAE0LCR7_9CHLO</name>
<feature type="region of interest" description="Disordered" evidence="8">
    <location>
        <begin position="1"/>
        <end position="135"/>
    </location>
</feature>
<keyword evidence="6 9" id="KW-0472">Membrane</keyword>
<reference evidence="10 11" key="1">
    <citation type="journal article" date="2015" name="Genome Biol. Evol.">
        <title>Comparative Genomics of a Bacterivorous Green Alga Reveals Evolutionary Causalities and Consequences of Phago-Mixotrophic Mode of Nutrition.</title>
        <authorList>
            <person name="Burns J.A."/>
            <person name="Paasch A."/>
            <person name="Narechania A."/>
            <person name="Kim E."/>
        </authorList>
    </citation>
    <scope>NUCLEOTIDE SEQUENCE [LARGE SCALE GENOMIC DNA]</scope>
    <source>
        <strain evidence="10 11">PLY_AMNH</strain>
    </source>
</reference>
<dbReference type="PANTHER" id="PTHR13815:SF7">
    <property type="entry name" value="GOLGIN SUBFAMILY A MEMBER 5"/>
    <property type="match status" value="1"/>
</dbReference>
<evidence type="ECO:0000256" key="2">
    <source>
        <dbReference type="ARBA" id="ARBA00022692"/>
    </source>
</evidence>
<evidence type="ECO:0000256" key="5">
    <source>
        <dbReference type="ARBA" id="ARBA00023054"/>
    </source>
</evidence>
<keyword evidence="5 7" id="KW-0175">Coiled coil</keyword>
<protein>
    <recommendedName>
        <fullName evidence="12">Golgin-84</fullName>
    </recommendedName>
</protein>